<reference evidence="1" key="1">
    <citation type="journal article" date="2015" name="Front. Microbiol.">
        <title>Combining genomic sequencing methods to explore viral diversity and reveal potential virus-host interactions.</title>
        <authorList>
            <person name="Chow C.E."/>
            <person name="Winget D.M."/>
            <person name="White R.A.III."/>
            <person name="Hallam S.J."/>
            <person name="Suttle C.A."/>
        </authorList>
    </citation>
    <scope>NUCLEOTIDE SEQUENCE</scope>
    <source>
        <strain evidence="1">Anoxic3_4</strain>
    </source>
</reference>
<organism evidence="1">
    <name type="scientific">uncultured marine virus</name>
    <dbReference type="NCBI Taxonomy" id="186617"/>
    <lineage>
        <taxon>Viruses</taxon>
        <taxon>environmental samples</taxon>
    </lineage>
</organism>
<sequence>MPSEKFRTIMSCGKNIFPIFPAYFDTVSSFIISCKLVSVQYQYCKTRISRPYFCAAQHVI</sequence>
<reference evidence="1" key="2">
    <citation type="submission" date="2015-03" db="EMBL/GenBank/DDBJ databases">
        <authorList>
            <person name="Chow C.-E.T."/>
            <person name="Winget D.M."/>
            <person name="White R.A.III."/>
            <person name="Hallam S.J."/>
            <person name="Suttle C.A."/>
        </authorList>
    </citation>
    <scope>NUCLEOTIDE SEQUENCE</scope>
    <source>
        <strain evidence="1">Anoxic3_4</strain>
    </source>
</reference>
<proteinExistence type="predicted"/>
<name>A0A0F7L3X7_9VIRU</name>
<evidence type="ECO:0000313" key="1">
    <source>
        <dbReference type="EMBL" id="AKH46178.1"/>
    </source>
</evidence>
<protein>
    <submittedName>
        <fullName evidence="1">Uncharacterized protein</fullName>
    </submittedName>
</protein>
<dbReference type="EMBL" id="KR029579">
    <property type="protein sequence ID" value="AKH46178.1"/>
    <property type="molecule type" value="Genomic_DNA"/>
</dbReference>
<accession>A0A0F7L3X7</accession>